<proteinExistence type="predicted"/>
<evidence type="ECO:0008006" key="3">
    <source>
        <dbReference type="Google" id="ProtNLM"/>
    </source>
</evidence>
<keyword evidence="2" id="KW-1185">Reference proteome</keyword>
<evidence type="ECO:0000313" key="1">
    <source>
        <dbReference type="EMBL" id="OAE35341.1"/>
    </source>
</evidence>
<dbReference type="Proteomes" id="UP000077202">
    <property type="component" value="Unassembled WGS sequence"/>
</dbReference>
<protein>
    <recommendedName>
        <fullName evidence="3">FBD domain-containing protein</fullName>
    </recommendedName>
</protein>
<name>A0A176WRV8_MARPO</name>
<dbReference type="SUPFAM" id="SSF52047">
    <property type="entry name" value="RNI-like"/>
    <property type="match status" value="1"/>
</dbReference>
<dbReference type="PANTHER" id="PTHR47679:SF1">
    <property type="entry name" value="PROTEIN TORNADO 1"/>
    <property type="match status" value="1"/>
</dbReference>
<gene>
    <name evidence="1" type="ORF">AXG93_4491s1210</name>
</gene>
<dbReference type="PANTHER" id="PTHR47679">
    <property type="entry name" value="PROTEIN TORNADO 1"/>
    <property type="match status" value="1"/>
</dbReference>
<dbReference type="EMBL" id="LVLJ01000189">
    <property type="protein sequence ID" value="OAE35341.1"/>
    <property type="molecule type" value="Genomic_DNA"/>
</dbReference>
<reference evidence="1" key="1">
    <citation type="submission" date="2016-03" db="EMBL/GenBank/DDBJ databases">
        <title>Mechanisms controlling the formation of the plant cell surface in tip-growing cells are functionally conserved among land plants.</title>
        <authorList>
            <person name="Honkanen S."/>
            <person name="Jones V.A."/>
            <person name="Morieri G."/>
            <person name="Champion C."/>
            <person name="Hetherington A.J."/>
            <person name="Kelly S."/>
            <person name="Saint-Marcoux D."/>
            <person name="Proust H."/>
            <person name="Prescott H."/>
            <person name="Dolan L."/>
        </authorList>
    </citation>
    <scope>NUCLEOTIDE SEQUENCE [LARGE SCALE GENOMIC DNA]</scope>
    <source>
        <tissue evidence="1">Whole gametophyte</tissue>
    </source>
</reference>
<evidence type="ECO:0000313" key="2">
    <source>
        <dbReference type="Proteomes" id="UP000077202"/>
    </source>
</evidence>
<accession>A0A176WRV8</accession>
<comment type="caution">
    <text evidence="1">The sequence shown here is derived from an EMBL/GenBank/DDBJ whole genome shotgun (WGS) entry which is preliminary data.</text>
</comment>
<sequence length="216" mass="24092">MYDMDEEAARILSQALIQSSSLRKLVLREVKGEASAFLLKALDGDGGNRAIECLHLSFVSELGDCLRDLLRSNRYLKEVTLIAIDMRPEEWSQLGHALRDNATERTIRVGHLIHHKDDLKGVEELVCAASSDDKDPKVELIITFYDYDALISALNFVEVSGTSWETDGKSALIQEALEQNQKRAVYMAEFREARLAFGDAKAGRLFLCGSPLAGEF</sequence>
<dbReference type="AlphaFoldDB" id="A0A176WRV8"/>
<organism evidence="1 2">
    <name type="scientific">Marchantia polymorpha subsp. ruderalis</name>
    <dbReference type="NCBI Taxonomy" id="1480154"/>
    <lineage>
        <taxon>Eukaryota</taxon>
        <taxon>Viridiplantae</taxon>
        <taxon>Streptophyta</taxon>
        <taxon>Embryophyta</taxon>
        <taxon>Marchantiophyta</taxon>
        <taxon>Marchantiopsida</taxon>
        <taxon>Marchantiidae</taxon>
        <taxon>Marchantiales</taxon>
        <taxon>Marchantiaceae</taxon>
        <taxon>Marchantia</taxon>
    </lineage>
</organism>